<proteinExistence type="predicted"/>
<gene>
    <name evidence="1" type="ORF">M407DRAFT_163167</name>
</gene>
<keyword evidence="2" id="KW-1185">Reference proteome</keyword>
<dbReference type="Proteomes" id="UP000054248">
    <property type="component" value="Unassembled WGS sequence"/>
</dbReference>
<dbReference type="EMBL" id="KN822979">
    <property type="protein sequence ID" value="KIO29689.1"/>
    <property type="molecule type" value="Genomic_DNA"/>
</dbReference>
<evidence type="ECO:0000313" key="2">
    <source>
        <dbReference type="Proteomes" id="UP000054248"/>
    </source>
</evidence>
<evidence type="ECO:0000313" key="1">
    <source>
        <dbReference type="EMBL" id="KIO29689.1"/>
    </source>
</evidence>
<protein>
    <submittedName>
        <fullName evidence="1">Uncharacterized protein</fullName>
    </submittedName>
</protein>
<accession>A0A0C3QQA0</accession>
<reference evidence="1 2" key="1">
    <citation type="submission" date="2014-04" db="EMBL/GenBank/DDBJ databases">
        <authorList>
            <consortium name="DOE Joint Genome Institute"/>
            <person name="Kuo A."/>
            <person name="Girlanda M."/>
            <person name="Perotto S."/>
            <person name="Kohler A."/>
            <person name="Nagy L.G."/>
            <person name="Floudas D."/>
            <person name="Copeland A."/>
            <person name="Barry K.W."/>
            <person name="Cichocki N."/>
            <person name="Veneault-Fourrey C."/>
            <person name="LaButti K."/>
            <person name="Lindquist E.A."/>
            <person name="Lipzen A."/>
            <person name="Lundell T."/>
            <person name="Morin E."/>
            <person name="Murat C."/>
            <person name="Sun H."/>
            <person name="Tunlid A."/>
            <person name="Henrissat B."/>
            <person name="Grigoriev I.V."/>
            <person name="Hibbett D.S."/>
            <person name="Martin F."/>
            <person name="Nordberg H.P."/>
            <person name="Cantor M.N."/>
            <person name="Hua S.X."/>
        </authorList>
    </citation>
    <scope>NUCLEOTIDE SEQUENCE [LARGE SCALE GENOMIC DNA]</scope>
    <source>
        <strain evidence="1 2">MUT 4182</strain>
    </source>
</reference>
<sequence>MTGRTEGSYTLFGASGIAGTPAPAARAQQAIRTLSTDNQPSWGSVSRDSRHTFQGSRYFLHIVFRFTREHMPLLPWTHQMIRHERSLAKRGGQGRLWHGKPSAP</sequence>
<reference evidence="2" key="2">
    <citation type="submission" date="2015-01" db="EMBL/GenBank/DDBJ databases">
        <title>Evolutionary Origins and Diversification of the Mycorrhizal Mutualists.</title>
        <authorList>
            <consortium name="DOE Joint Genome Institute"/>
            <consortium name="Mycorrhizal Genomics Consortium"/>
            <person name="Kohler A."/>
            <person name="Kuo A."/>
            <person name="Nagy L.G."/>
            <person name="Floudas D."/>
            <person name="Copeland A."/>
            <person name="Barry K.W."/>
            <person name="Cichocki N."/>
            <person name="Veneault-Fourrey C."/>
            <person name="LaButti K."/>
            <person name="Lindquist E.A."/>
            <person name="Lipzen A."/>
            <person name="Lundell T."/>
            <person name="Morin E."/>
            <person name="Murat C."/>
            <person name="Riley R."/>
            <person name="Ohm R."/>
            <person name="Sun H."/>
            <person name="Tunlid A."/>
            <person name="Henrissat B."/>
            <person name="Grigoriev I.V."/>
            <person name="Hibbett D.S."/>
            <person name="Martin F."/>
        </authorList>
    </citation>
    <scope>NUCLEOTIDE SEQUENCE [LARGE SCALE GENOMIC DNA]</scope>
    <source>
        <strain evidence="2">MUT 4182</strain>
    </source>
</reference>
<name>A0A0C3QQA0_9AGAM</name>
<organism evidence="1 2">
    <name type="scientific">Tulasnella calospora MUT 4182</name>
    <dbReference type="NCBI Taxonomy" id="1051891"/>
    <lineage>
        <taxon>Eukaryota</taxon>
        <taxon>Fungi</taxon>
        <taxon>Dikarya</taxon>
        <taxon>Basidiomycota</taxon>
        <taxon>Agaricomycotina</taxon>
        <taxon>Agaricomycetes</taxon>
        <taxon>Cantharellales</taxon>
        <taxon>Tulasnellaceae</taxon>
        <taxon>Tulasnella</taxon>
    </lineage>
</organism>
<dbReference type="HOGENOM" id="CLU_2252041_0_0_1"/>
<dbReference type="AlphaFoldDB" id="A0A0C3QQA0"/>